<reference evidence="6 7" key="1">
    <citation type="submission" date="2020-10" db="EMBL/GenBank/DDBJ databases">
        <title>Plant Genome Project.</title>
        <authorList>
            <person name="Zhang R.-G."/>
        </authorList>
    </citation>
    <scope>NUCLEOTIDE SEQUENCE [LARGE SCALE GENOMIC DNA]</scope>
    <source>
        <strain evidence="6">FAFU-HL-1</strain>
        <tissue evidence="6">Leaf</tissue>
    </source>
</reference>
<dbReference type="OrthoDB" id="2585512at2759"/>
<dbReference type="SMART" id="SM00367">
    <property type="entry name" value="LRR_CC"/>
    <property type="match status" value="7"/>
</dbReference>
<gene>
    <name evidence="6" type="ORF">SADUNF_Sadunf04G0128200</name>
</gene>
<dbReference type="GO" id="GO:0046872">
    <property type="term" value="F:metal ion binding"/>
    <property type="evidence" value="ECO:0007669"/>
    <property type="project" value="UniProtKB-KW"/>
</dbReference>
<keyword evidence="4" id="KW-0460">Magnesium</keyword>
<feature type="domain" description="F-box/LRR-repeat protein 15-like leucin rich repeat" evidence="5">
    <location>
        <begin position="441"/>
        <end position="975"/>
    </location>
</feature>
<keyword evidence="7" id="KW-1185">Reference proteome</keyword>
<dbReference type="PROSITE" id="PS00723">
    <property type="entry name" value="POLYPRENYL_SYNTHASE_1"/>
    <property type="match status" value="1"/>
</dbReference>
<dbReference type="PANTHER" id="PTHR43281">
    <property type="entry name" value="FARNESYL DIPHOSPHATE SYNTHASE"/>
    <property type="match status" value="1"/>
</dbReference>
<proteinExistence type="inferred from homology"/>
<dbReference type="Proteomes" id="UP000657918">
    <property type="component" value="Chromosome 4"/>
</dbReference>
<dbReference type="Pfam" id="PF25372">
    <property type="entry name" value="DUF7885"/>
    <property type="match status" value="1"/>
</dbReference>
<dbReference type="GO" id="GO:0005737">
    <property type="term" value="C:cytoplasm"/>
    <property type="evidence" value="ECO:0007669"/>
    <property type="project" value="UniProtKB-ARBA"/>
</dbReference>
<dbReference type="GO" id="GO:0008299">
    <property type="term" value="P:isoprenoid biosynthetic process"/>
    <property type="evidence" value="ECO:0007669"/>
    <property type="project" value="InterPro"/>
</dbReference>
<evidence type="ECO:0000256" key="1">
    <source>
        <dbReference type="ARBA" id="ARBA00001946"/>
    </source>
</evidence>
<dbReference type="SUPFAM" id="SSF48576">
    <property type="entry name" value="Terpenoid synthases"/>
    <property type="match status" value="1"/>
</dbReference>
<evidence type="ECO:0000313" key="7">
    <source>
        <dbReference type="Proteomes" id="UP000657918"/>
    </source>
</evidence>
<dbReference type="InterPro" id="IPR057207">
    <property type="entry name" value="FBXL15_LRR"/>
</dbReference>
<comment type="caution">
    <text evidence="6">The sequence shown here is derived from an EMBL/GenBank/DDBJ whole genome shotgun (WGS) entry which is preliminary data.</text>
</comment>
<evidence type="ECO:0000313" key="6">
    <source>
        <dbReference type="EMBL" id="KAF9684536.1"/>
    </source>
</evidence>
<keyword evidence="3" id="KW-0479">Metal-binding</keyword>
<organism evidence="6 7">
    <name type="scientific">Salix dunnii</name>
    <dbReference type="NCBI Taxonomy" id="1413687"/>
    <lineage>
        <taxon>Eukaryota</taxon>
        <taxon>Viridiplantae</taxon>
        <taxon>Streptophyta</taxon>
        <taxon>Embryophyta</taxon>
        <taxon>Tracheophyta</taxon>
        <taxon>Spermatophyta</taxon>
        <taxon>Magnoliopsida</taxon>
        <taxon>eudicotyledons</taxon>
        <taxon>Gunneridae</taxon>
        <taxon>Pentapetalae</taxon>
        <taxon>rosids</taxon>
        <taxon>fabids</taxon>
        <taxon>Malpighiales</taxon>
        <taxon>Salicaceae</taxon>
        <taxon>Saliceae</taxon>
        <taxon>Salix</taxon>
    </lineage>
</organism>
<comment type="cofactor">
    <cofactor evidence="1">
        <name>Mg(2+)</name>
        <dbReference type="ChEBI" id="CHEBI:18420"/>
    </cofactor>
</comment>
<dbReference type="CDD" id="cd00685">
    <property type="entry name" value="Trans_IPPS_HT"/>
    <property type="match status" value="1"/>
</dbReference>
<dbReference type="EMBL" id="JADGMS010000004">
    <property type="protein sequence ID" value="KAF9684536.1"/>
    <property type="molecule type" value="Genomic_DNA"/>
</dbReference>
<accession>A0A835KET5</accession>
<dbReference type="InterPro" id="IPR036047">
    <property type="entry name" value="F-box-like_dom_sf"/>
</dbReference>
<dbReference type="Gene3D" id="1.10.600.10">
    <property type="entry name" value="Farnesyl Diphosphate Synthase"/>
    <property type="match status" value="1"/>
</dbReference>
<dbReference type="InterPro" id="IPR006553">
    <property type="entry name" value="Leu-rich_rpt_Cys-con_subtyp"/>
</dbReference>
<dbReference type="Gene3D" id="3.80.10.10">
    <property type="entry name" value="Ribonuclease Inhibitor"/>
    <property type="match status" value="2"/>
</dbReference>
<dbReference type="SUPFAM" id="SSF52047">
    <property type="entry name" value="RNI-like"/>
    <property type="match status" value="2"/>
</dbReference>
<dbReference type="InterPro" id="IPR000092">
    <property type="entry name" value="Polyprenyl_synt"/>
</dbReference>
<sequence>MVFSLIAIPSPLTTTIHLPLKSPNLYSQKHIKMSKTHCSLSVSSQSKTAQFDLKTYWTTLIGEINQELVRAVPIQYPDKIYEAMRYSVLAKGAKRAPPVMCVAACELFGGNRLAAFPTACALEMVHAASLIHDDLPCMDDDPSRRGQPSNHTIYGVDMAILAGDALFPLGFSHIVSQTPSDLVIEQRLLRVIAEIARAVGSKGMAAGQFLDLEGGPNAVEFVQEKKFGEMGECSAVCGGLLAGATDDEIQRLRRYGRAVGVLYQVVDDILEAKTMKSNLDEEEKRKKRKSYVAVYGVEKAIEVAEELKAKAKKELDGFEKYGDSVVPLYSFVDYAADRGFSFGESIQRRCNAILTLNVKTTEKIDWFIFEMAASYSHGDEKLHGSDLFQTTKHVPTPIERTVLATIISKLDVASICSVASTCKTFNACASHILTFIPSFHLLDIAPSIDLLRPLLPPNPYLKSFRLDCARLDDSAINVFVRDSLQQLYLRNCANFSGKLLSEIGGKCADLRYLYLGSVAEKRGRAIHISDLEVLLRGCTQLEELILMFDFPLFLRHNFAQVWALASEKLTSLEIGCVSSVMVTELLSPSLGHHPSPNHFRPPILPSIQKLCLSVDYITDTMVSAISSVLVSLTHLDLRDAPLIEPISAYDLTNCGLQQINQHGKLKHLSLVRSQEFLFTYFRRVNDLGMLFMADNCANMESICLGGFCRVTDAGFKTILHSCSSLYKLRVSYGTHLSDLVFHEISATSLSLTHVSLRWCNLLTNHAIKNLVSNTHLKVLDLRDCKHLGDVALRSISTLPELKILLLDGSNISDFGLSYLRGVINSLVSLSVRGCKRLTDKCISALFEGSSKLELQQLDLSNLPNLSDNGVLTLAKCRVPISELRMRQCPLIGDTSVMALASMHVDEDRWHGCRLRLLDLYNCGGITQLSFWWLKKPYFPRLRWLGVTGSVSRDIVDALSRNRPFLHVACQAEELGSNQWDNSFGLYTHDYDEVDELEQLLEEGEYIDEEMEVDNDAELMEYLPL</sequence>
<dbReference type="AlphaFoldDB" id="A0A835KET5"/>
<dbReference type="FunFam" id="3.80.10.10:FF:000494">
    <property type="entry name" value="F-box/LRR-repeat protein 10 isoform A"/>
    <property type="match status" value="1"/>
</dbReference>
<comment type="similarity">
    <text evidence="2">Belongs to the FPP/GGPP synthase family.</text>
</comment>
<dbReference type="SFLD" id="SFLDS00005">
    <property type="entry name" value="Isoprenoid_Synthase_Type_I"/>
    <property type="match status" value="1"/>
</dbReference>
<evidence type="ECO:0000256" key="3">
    <source>
        <dbReference type="ARBA" id="ARBA00022723"/>
    </source>
</evidence>
<dbReference type="Pfam" id="PF00348">
    <property type="entry name" value="polyprenyl_synt"/>
    <property type="match status" value="1"/>
</dbReference>
<evidence type="ECO:0000259" key="5">
    <source>
        <dbReference type="Pfam" id="PF25372"/>
    </source>
</evidence>
<evidence type="ECO:0000256" key="4">
    <source>
        <dbReference type="ARBA" id="ARBA00022842"/>
    </source>
</evidence>
<evidence type="ECO:0000256" key="2">
    <source>
        <dbReference type="ARBA" id="ARBA00006706"/>
    </source>
</evidence>
<dbReference type="PANTHER" id="PTHR43281:SF5">
    <property type="entry name" value="HETERODIMERIC GERANYLGERANYL PYROPHOSPHATE SYNTHASE SMALL SUBUNIT, CHLOROPLASTIC"/>
    <property type="match status" value="1"/>
</dbReference>
<dbReference type="SUPFAM" id="SSF81383">
    <property type="entry name" value="F-box domain"/>
    <property type="match status" value="1"/>
</dbReference>
<dbReference type="InterPro" id="IPR033749">
    <property type="entry name" value="Polyprenyl_synt_CS"/>
</dbReference>
<dbReference type="InterPro" id="IPR008949">
    <property type="entry name" value="Isoprenoid_synthase_dom_sf"/>
</dbReference>
<name>A0A835KET5_9ROSI</name>
<protein>
    <recommendedName>
        <fullName evidence="5">F-box/LRR-repeat protein 15-like leucin rich repeat domain-containing protein</fullName>
    </recommendedName>
</protein>
<dbReference type="InterPro" id="IPR032675">
    <property type="entry name" value="LRR_dom_sf"/>
</dbReference>
<dbReference type="FunFam" id="1.10.600.10:FF:000001">
    <property type="entry name" value="Geranylgeranyl diphosphate synthase"/>
    <property type="match status" value="1"/>
</dbReference>
<dbReference type="GO" id="GO:0004659">
    <property type="term" value="F:prenyltransferase activity"/>
    <property type="evidence" value="ECO:0007669"/>
    <property type="project" value="InterPro"/>
</dbReference>